<protein>
    <submittedName>
        <fullName evidence="1">DUF3141 domain-containing protein</fullName>
    </submittedName>
</protein>
<evidence type="ECO:0000313" key="1">
    <source>
        <dbReference type="EMBL" id="MEM5424388.1"/>
    </source>
</evidence>
<dbReference type="Pfam" id="PF11339">
    <property type="entry name" value="DUF3141"/>
    <property type="match status" value="1"/>
</dbReference>
<dbReference type="Gene3D" id="3.40.50.1820">
    <property type="entry name" value="alpha/beta hydrolase"/>
    <property type="match status" value="1"/>
</dbReference>
<dbReference type="InterPro" id="IPR024501">
    <property type="entry name" value="DUF3141"/>
</dbReference>
<dbReference type="InterPro" id="IPR051321">
    <property type="entry name" value="PHA/PHB_synthase"/>
</dbReference>
<dbReference type="Proteomes" id="UP001489897">
    <property type="component" value="Unassembled WGS sequence"/>
</dbReference>
<sequence length="796" mass="88811">MTDLANQYARCQEIGGKVARLLARRSELAQTQFSQRLADATGRLAESDKPASASPAWATALDPWAGYRYAVDVAERSVLFWDTLRQRGNGFVEQARNGLRPVLHFGHELVIDGRKLARPVNYALVRLLPPDGVVIDVSKRPYVIIDPRAGHGPGIGGFKDDSQAGVALKAGHSVYFVIFFRDPEPGQTLLDVCAAEAQFVKKVCELHPDSPKPAIVGNCQGGWAAMMLASSDPDHTGPLVINGAPMSYWSGAWSEGEGDNPMRYSGGMLGGTWLASLTADLGNGKFDGAHLVQNFENLNPANSLWDKYYHLFDNADTEPPRFLDFERWWGGYYLMNREEIEWITRNLFVGNTLWSGEVRGLNGTAFDLREIKSPIILFASLGDNITPPQQAFNWVADIYGSTEEIKARGQVIVGLVHQSIGHLGIFVSGKVAKKEHQQIASVLEAIEAFPPGLYGMEIAERRGEDGEPAYDVSFREYRLEEIAARLNRFERSDEQPFEAVKRVSELNQRAYELFLQPWVRMWSNETTANLQRQFHPLRAQRWALSDLNPWLAWLGPAAEAVRAKRHAEVHEETPLREFEHYGSEMFSASLDFYRAMRDAMTESAFFSFYGNLYTVERGEEAQARPAVAAGDPRDLPYVRDALASMAEGGYTEALARAACLLARRGEPLPLARLALRHELAKDYAAYLSQLPGDQWRRVRGEQEIIVRYEPEQALATLPHLLADPQDREKLLELAEKLLDDKRVQEAGPTAAQLSMLDKIRSSLSLERTAAVRTVGAMHEVPEAPPTRVAPDLKEAS</sequence>
<dbReference type="SUPFAM" id="SSF53474">
    <property type="entry name" value="alpha/beta-Hydrolases"/>
    <property type="match status" value="1"/>
</dbReference>
<accession>A0ABU9RXX8</accession>
<proteinExistence type="predicted"/>
<keyword evidence="2" id="KW-1185">Reference proteome</keyword>
<dbReference type="EMBL" id="JAYMRV010000008">
    <property type="protein sequence ID" value="MEM5424388.1"/>
    <property type="molecule type" value="Genomic_DNA"/>
</dbReference>
<dbReference type="PANTHER" id="PTHR36837">
    <property type="entry name" value="POLY(3-HYDROXYALKANOATE) POLYMERASE SUBUNIT PHAC"/>
    <property type="match status" value="1"/>
</dbReference>
<reference evidence="1 2" key="1">
    <citation type="submission" date="2024-01" db="EMBL/GenBank/DDBJ databases">
        <title>The diversity of rhizobia nodulating Mimosa spp. in eleven states of Brazil covering several biomes is determined by host plant, location, and edaphic factors.</title>
        <authorList>
            <person name="Rouws L."/>
            <person name="Barauna A."/>
            <person name="Beukes C."/>
            <person name="De Faria S.M."/>
            <person name="Gross E."/>
            <person name="Dos Reis Junior F.B."/>
            <person name="Simon M."/>
            <person name="Maluk M."/>
            <person name="Odee D.W."/>
            <person name="Kenicer G."/>
            <person name="Young J.P.W."/>
            <person name="Reis V.M."/>
            <person name="Zilli J."/>
            <person name="James E.K."/>
        </authorList>
    </citation>
    <scope>NUCLEOTIDE SEQUENCE [LARGE SCALE GENOMIC DNA]</scope>
    <source>
        <strain evidence="1 2">JPY167</strain>
    </source>
</reference>
<dbReference type="InterPro" id="IPR029058">
    <property type="entry name" value="AB_hydrolase_fold"/>
</dbReference>
<name>A0ABU9RXX8_9BURK</name>
<dbReference type="PANTHER" id="PTHR36837:SF2">
    <property type="entry name" value="POLY(3-HYDROXYALKANOATE) POLYMERASE SUBUNIT PHAC"/>
    <property type="match status" value="1"/>
</dbReference>
<organism evidence="1 2">
    <name type="scientific">Paraburkholderia ferrariae</name>
    <dbReference type="NCBI Taxonomy" id="386056"/>
    <lineage>
        <taxon>Bacteria</taxon>
        <taxon>Pseudomonadati</taxon>
        <taxon>Pseudomonadota</taxon>
        <taxon>Betaproteobacteria</taxon>
        <taxon>Burkholderiales</taxon>
        <taxon>Burkholderiaceae</taxon>
        <taxon>Paraburkholderia</taxon>
    </lineage>
</organism>
<evidence type="ECO:0000313" key="2">
    <source>
        <dbReference type="Proteomes" id="UP001489897"/>
    </source>
</evidence>
<comment type="caution">
    <text evidence="1">The sequence shown here is derived from an EMBL/GenBank/DDBJ whole genome shotgun (WGS) entry which is preliminary data.</text>
</comment>
<gene>
    <name evidence="1" type="ORF">VSR73_25400</name>
</gene>
<dbReference type="RefSeq" id="WP_342948710.1">
    <property type="nucleotide sequence ID" value="NZ_JAYMRV010000008.1"/>
</dbReference>